<feature type="compositionally biased region" description="Gly residues" evidence="1">
    <location>
        <begin position="451"/>
        <end position="465"/>
    </location>
</feature>
<proteinExistence type="predicted"/>
<dbReference type="Gene3D" id="2.160.20.10">
    <property type="entry name" value="Single-stranded right-handed beta-helix, Pectin lyase-like"/>
    <property type="match status" value="1"/>
</dbReference>
<accession>A0ABT9S4T0</accession>
<dbReference type="InterPro" id="IPR008619">
    <property type="entry name" value="Filamentous_hemagglutn_rpt"/>
</dbReference>
<dbReference type="InterPro" id="IPR011050">
    <property type="entry name" value="Pectin_lyase_fold/virulence"/>
</dbReference>
<evidence type="ECO:0000259" key="2">
    <source>
        <dbReference type="SMART" id="SM00912"/>
    </source>
</evidence>
<dbReference type="RefSeq" id="WP_307688594.1">
    <property type="nucleotide sequence ID" value="NZ_JAUSRO010000003.1"/>
</dbReference>
<dbReference type="SUPFAM" id="SSF51126">
    <property type="entry name" value="Pectin lyase-like"/>
    <property type="match status" value="1"/>
</dbReference>
<name>A0ABT9S4T0_9BURK</name>
<dbReference type="NCBIfam" id="TIGR01731">
    <property type="entry name" value="fil_hemag_20aa"/>
    <property type="match status" value="12"/>
</dbReference>
<keyword evidence="4" id="KW-1185">Reference proteome</keyword>
<dbReference type="InterPro" id="IPR008638">
    <property type="entry name" value="FhaB/CdiA-like_TPS"/>
</dbReference>
<evidence type="ECO:0000256" key="1">
    <source>
        <dbReference type="SAM" id="MobiDB-lite"/>
    </source>
</evidence>
<dbReference type="Pfam" id="PF13018">
    <property type="entry name" value="ESPR"/>
    <property type="match status" value="1"/>
</dbReference>
<feature type="compositionally biased region" description="Low complexity" evidence="1">
    <location>
        <begin position="436"/>
        <end position="450"/>
    </location>
</feature>
<comment type="caution">
    <text evidence="3">The sequence shown here is derived from an EMBL/GenBank/DDBJ whole genome shotgun (WGS) entry which is preliminary data.</text>
</comment>
<dbReference type="InterPro" id="IPR024973">
    <property type="entry name" value="ESPR"/>
</dbReference>
<gene>
    <name evidence="3" type="ORF">J2W36_001015</name>
</gene>
<dbReference type="SMART" id="SM00912">
    <property type="entry name" value="Haemagg_act"/>
    <property type="match status" value="1"/>
</dbReference>
<evidence type="ECO:0000313" key="4">
    <source>
        <dbReference type="Proteomes" id="UP001226867"/>
    </source>
</evidence>
<reference evidence="3 4" key="1">
    <citation type="submission" date="2023-07" db="EMBL/GenBank/DDBJ databases">
        <title>Sorghum-associated microbial communities from plants grown in Nebraska, USA.</title>
        <authorList>
            <person name="Schachtman D."/>
        </authorList>
    </citation>
    <scope>NUCLEOTIDE SEQUENCE [LARGE SCALE GENOMIC DNA]</scope>
    <source>
        <strain evidence="3 4">DS1607</strain>
    </source>
</reference>
<protein>
    <submittedName>
        <fullName evidence="3">Filamentous hemagglutinin family protein</fullName>
    </submittedName>
</protein>
<dbReference type="Pfam" id="PF05860">
    <property type="entry name" value="TPS"/>
    <property type="match status" value="1"/>
</dbReference>
<sequence>MNKNFHRVIFNAARGVRMVVQETAKSAGKATSGSTGAVVNVAAIAGALMSAPLHAQIVADPKAPGSQRPTVLVAPNGVPLVNIQTPSAAGVSRNVYRQFDVNSNGVILNNSRTNVQTQLGGFVQGNPWMSAGSARVIVNEVNSANPSYLRGFVEVAGPRSEVVIANPSGIQVDGGGFINVNRATLTTGTPQYGASGSLDSYVVRGGTIGISGSGLDASSTESLSILSRAFELSGALHATDLTVVAGANQVAADLSGITPIAGNGSAPSYAIDVAQLGGMYSNHIALIVNEQGVGARNTGTIQTSTGSYTLAGAGKLTLSADGVLENSGLIQTSSDADIRVAGLANSGTIQSGASLAVATQSDLANQIGGTGGTLEGQRVELSSAAGNIDNRGGTIRQTSAAALTVTGPNLSNTNAGFIGAEPVAASGSGSSGSSGSGSTSSGSGASESSGASGGTSGTTTGGSTGGSTTTPAVVSPGSLTAAGSILNDGGKLYAGGDIALQTPNVNNDGGTLNVASMALSGPSFSNAGGTLNVSNTFTANVGTLNNTGGSLSAGSIAIVTTGDLNNQGGTLASDSAVDVTVGGAADNSNGTVSAVGALNATVSGALDNTSGKLLGNTTVTVAAGALNNTQGSVQSSSGTTQLVVTHQLLNDKGSIGAGTDLSVQAGSLANTGTLRAERDSTVTVASALTNDGSVTAGGNTTVSAGSLTGNSNGVLGAGIKADGTLGSAGDLTITTTGSLQAAGTVLAAGNIAAQGASTDLSGSKTSGANIALTAASGDVTTSHATVTTMGTLSVTANTSTSQSLVNDAGELSAGQLDLHASNIQNTNAGQIVQTGTGQTAIAVTGTLAARERLDIATDTLTDQDGALILSLGDMAVGGSLDANRHAMGQANVLTNKAATLQATGNMTIGAGTLNNLNGGVSYPGKRKLILSA</sequence>
<evidence type="ECO:0000313" key="3">
    <source>
        <dbReference type="EMBL" id="MDP9898771.1"/>
    </source>
</evidence>
<dbReference type="NCBIfam" id="TIGR01901">
    <property type="entry name" value="adhes_NPXG"/>
    <property type="match status" value="1"/>
</dbReference>
<organism evidence="3 4">
    <name type="scientific">Variovorax ginsengisoli</name>
    <dbReference type="NCBI Taxonomy" id="363844"/>
    <lineage>
        <taxon>Bacteria</taxon>
        <taxon>Pseudomonadati</taxon>
        <taxon>Pseudomonadota</taxon>
        <taxon>Betaproteobacteria</taxon>
        <taxon>Burkholderiales</taxon>
        <taxon>Comamonadaceae</taxon>
        <taxon>Variovorax</taxon>
    </lineage>
</organism>
<feature type="region of interest" description="Disordered" evidence="1">
    <location>
        <begin position="424"/>
        <end position="475"/>
    </location>
</feature>
<dbReference type="EMBL" id="JAUSRO010000003">
    <property type="protein sequence ID" value="MDP9898771.1"/>
    <property type="molecule type" value="Genomic_DNA"/>
</dbReference>
<dbReference type="InterPro" id="IPR012334">
    <property type="entry name" value="Pectin_lyas_fold"/>
</dbReference>
<feature type="domain" description="Filamentous haemagglutinin FhaB/tRNA nuclease CdiA-like TPS" evidence="2">
    <location>
        <begin position="75"/>
        <end position="195"/>
    </location>
</feature>
<dbReference type="InterPro" id="IPR010069">
    <property type="entry name" value="CdiA_FHA1_rpt"/>
</dbReference>
<dbReference type="Proteomes" id="UP001226867">
    <property type="component" value="Unassembled WGS sequence"/>
</dbReference>
<dbReference type="Pfam" id="PF05594">
    <property type="entry name" value="Fil_haemagg"/>
    <property type="match status" value="6"/>
</dbReference>